<feature type="signal peptide" evidence="2">
    <location>
        <begin position="1"/>
        <end position="22"/>
    </location>
</feature>
<protein>
    <submittedName>
        <fullName evidence="3">Uncharacterized protein</fullName>
    </submittedName>
</protein>
<reference evidence="3 4" key="1">
    <citation type="journal article" date="2013" name="Front. Plant Sci.">
        <title>The Reference Genome of the Halophytic Plant Eutrema salsugineum.</title>
        <authorList>
            <person name="Yang R."/>
            <person name="Jarvis D.E."/>
            <person name="Chen H."/>
            <person name="Beilstein M.A."/>
            <person name="Grimwood J."/>
            <person name="Jenkins J."/>
            <person name="Shu S."/>
            <person name="Prochnik S."/>
            <person name="Xin M."/>
            <person name="Ma C."/>
            <person name="Schmutz J."/>
            <person name="Wing R.A."/>
            <person name="Mitchell-Olds T."/>
            <person name="Schumaker K.S."/>
            <person name="Wang X."/>
        </authorList>
    </citation>
    <scope>NUCLEOTIDE SEQUENCE [LARGE SCALE GENOMIC DNA]</scope>
</reference>
<name>V4L951_EUTSA</name>
<evidence type="ECO:0000256" key="2">
    <source>
        <dbReference type="SAM" id="SignalP"/>
    </source>
</evidence>
<sequence>MAKLALVLVISYSLFFASVLDATTPDQTKALHRSGPSPGSSDNPPGAPPAQTTDRLPLSAPVLPPKTASKTTYHVQSVKPPNSAVKNTYHVQPVKPPNTAGKTTNHVQSVKPPNTAGKTKTLF</sequence>
<evidence type="ECO:0000313" key="4">
    <source>
        <dbReference type="Proteomes" id="UP000030689"/>
    </source>
</evidence>
<organism evidence="3 4">
    <name type="scientific">Eutrema salsugineum</name>
    <name type="common">Saltwater cress</name>
    <name type="synonym">Sisymbrium salsugineum</name>
    <dbReference type="NCBI Taxonomy" id="72664"/>
    <lineage>
        <taxon>Eukaryota</taxon>
        <taxon>Viridiplantae</taxon>
        <taxon>Streptophyta</taxon>
        <taxon>Embryophyta</taxon>
        <taxon>Tracheophyta</taxon>
        <taxon>Spermatophyta</taxon>
        <taxon>Magnoliopsida</taxon>
        <taxon>eudicotyledons</taxon>
        <taxon>Gunneridae</taxon>
        <taxon>Pentapetalae</taxon>
        <taxon>rosids</taxon>
        <taxon>malvids</taxon>
        <taxon>Brassicales</taxon>
        <taxon>Brassicaceae</taxon>
        <taxon>Eutremeae</taxon>
        <taxon>Eutrema</taxon>
    </lineage>
</organism>
<feature type="chain" id="PRO_5004720524" evidence="2">
    <location>
        <begin position="23"/>
        <end position="123"/>
    </location>
</feature>
<dbReference type="AlphaFoldDB" id="V4L951"/>
<dbReference type="Gramene" id="ESQ40169">
    <property type="protein sequence ID" value="ESQ40169"/>
    <property type="gene ID" value="EUTSA_v10015027mg"/>
</dbReference>
<dbReference type="KEGG" id="eus:EUTSA_v10015027mg"/>
<feature type="compositionally biased region" description="Low complexity" evidence="1">
    <location>
        <begin position="34"/>
        <end position="44"/>
    </location>
</feature>
<feature type="compositionally biased region" description="Polar residues" evidence="1">
    <location>
        <begin position="100"/>
        <end position="123"/>
    </location>
</feature>
<keyword evidence="4" id="KW-1185">Reference proteome</keyword>
<gene>
    <name evidence="3" type="ORF">EUTSA_v10015027mg</name>
</gene>
<keyword evidence="2" id="KW-0732">Signal</keyword>
<evidence type="ECO:0000313" key="3">
    <source>
        <dbReference type="EMBL" id="ESQ40169.1"/>
    </source>
</evidence>
<dbReference type="Proteomes" id="UP000030689">
    <property type="component" value="Unassembled WGS sequence"/>
</dbReference>
<evidence type="ECO:0000256" key="1">
    <source>
        <dbReference type="SAM" id="MobiDB-lite"/>
    </source>
</evidence>
<dbReference type="OMA" id="DNPHGAP"/>
<accession>V4L951</accession>
<feature type="region of interest" description="Disordered" evidence="1">
    <location>
        <begin position="27"/>
        <end position="123"/>
    </location>
</feature>
<dbReference type="EMBL" id="KI517464">
    <property type="protein sequence ID" value="ESQ40169.1"/>
    <property type="molecule type" value="Genomic_DNA"/>
</dbReference>
<proteinExistence type="predicted"/>